<evidence type="ECO:0000313" key="8">
    <source>
        <dbReference type="Proteomes" id="UP000190989"/>
    </source>
</evidence>
<dbReference type="GO" id="GO:0046839">
    <property type="term" value="P:phospholipid dephosphorylation"/>
    <property type="evidence" value="ECO:0007669"/>
    <property type="project" value="TreeGrafter"/>
</dbReference>
<dbReference type="GO" id="GO:0005886">
    <property type="term" value="C:plasma membrane"/>
    <property type="evidence" value="ECO:0007669"/>
    <property type="project" value="TreeGrafter"/>
</dbReference>
<dbReference type="AlphaFoldDB" id="A0A1U6IAI2"/>
<keyword evidence="3" id="KW-0812">Transmembrane</keyword>
<comment type="similarity">
    <text evidence="2">Belongs to the PA-phosphatase related phosphoesterase family.</text>
</comment>
<evidence type="ECO:0000256" key="4">
    <source>
        <dbReference type="ARBA" id="ARBA00022989"/>
    </source>
</evidence>
<dbReference type="InterPro" id="IPR043216">
    <property type="entry name" value="PAP-like"/>
</dbReference>
<dbReference type="PANTHER" id="PTHR10165">
    <property type="entry name" value="LIPID PHOSPHATE PHOSPHATASE"/>
    <property type="match status" value="1"/>
</dbReference>
<evidence type="ECO:0000259" key="6">
    <source>
        <dbReference type="SMART" id="SM00014"/>
    </source>
</evidence>
<comment type="subcellular location">
    <subcellularLocation>
        <location evidence="1">Membrane</location>
        <topology evidence="1">Multi-pass membrane protein</topology>
    </subcellularLocation>
</comment>
<dbReference type="GO" id="GO:0007165">
    <property type="term" value="P:signal transduction"/>
    <property type="evidence" value="ECO:0007669"/>
    <property type="project" value="TreeGrafter"/>
</dbReference>
<dbReference type="SMART" id="SM00014">
    <property type="entry name" value="acidPPc"/>
    <property type="match status" value="1"/>
</dbReference>
<dbReference type="Gene3D" id="1.20.144.10">
    <property type="entry name" value="Phosphatidic acid phosphatase type 2/haloperoxidase"/>
    <property type="match status" value="1"/>
</dbReference>
<dbReference type="EMBL" id="FVZE01000005">
    <property type="protein sequence ID" value="SLK05026.1"/>
    <property type="molecule type" value="Genomic_DNA"/>
</dbReference>
<dbReference type="InterPro" id="IPR036938">
    <property type="entry name" value="PAP2/HPO_sf"/>
</dbReference>
<keyword evidence="8" id="KW-1185">Reference proteome</keyword>
<dbReference type="InterPro" id="IPR000326">
    <property type="entry name" value="PAP2/HPO"/>
</dbReference>
<dbReference type="GO" id="GO:0008195">
    <property type="term" value="F:phosphatidate phosphatase activity"/>
    <property type="evidence" value="ECO:0007669"/>
    <property type="project" value="TreeGrafter"/>
</dbReference>
<evidence type="ECO:0000256" key="3">
    <source>
        <dbReference type="ARBA" id="ARBA00022692"/>
    </source>
</evidence>
<dbReference type="Proteomes" id="UP000190989">
    <property type="component" value="Unassembled WGS sequence"/>
</dbReference>
<evidence type="ECO:0000313" key="7">
    <source>
        <dbReference type="EMBL" id="SLK05026.1"/>
    </source>
</evidence>
<dbReference type="Pfam" id="PF01569">
    <property type="entry name" value="PAP2"/>
    <property type="match status" value="1"/>
</dbReference>
<protein>
    <submittedName>
        <fullName evidence="7">PAP2 superfamily protein</fullName>
    </submittedName>
</protein>
<proteinExistence type="inferred from homology"/>
<organism evidence="7 8">
    <name type="scientific">Novosphingobium mathurense</name>
    <dbReference type="NCBI Taxonomy" id="428990"/>
    <lineage>
        <taxon>Bacteria</taxon>
        <taxon>Pseudomonadati</taxon>
        <taxon>Pseudomonadota</taxon>
        <taxon>Alphaproteobacteria</taxon>
        <taxon>Sphingomonadales</taxon>
        <taxon>Sphingomonadaceae</taxon>
        <taxon>Novosphingobium</taxon>
    </lineage>
</organism>
<evidence type="ECO:0000256" key="1">
    <source>
        <dbReference type="ARBA" id="ARBA00004141"/>
    </source>
</evidence>
<dbReference type="GO" id="GO:0006644">
    <property type="term" value="P:phospholipid metabolic process"/>
    <property type="evidence" value="ECO:0007669"/>
    <property type="project" value="InterPro"/>
</dbReference>
<feature type="domain" description="Phosphatidic acid phosphatase type 2/haloperoxidase" evidence="6">
    <location>
        <begin position="85"/>
        <end position="185"/>
    </location>
</feature>
<dbReference type="PANTHER" id="PTHR10165:SF103">
    <property type="entry name" value="PHOSPHOLIPID PHOSPHATASE HOMOLOG 1.2 HOMOLOG"/>
    <property type="match status" value="1"/>
</dbReference>
<keyword evidence="4" id="KW-1133">Transmembrane helix</keyword>
<dbReference type="STRING" id="428990.SAMN06295987_10560"/>
<dbReference type="SUPFAM" id="SSF48317">
    <property type="entry name" value="Acid phosphatase/Vanadium-dependent haloperoxidase"/>
    <property type="match status" value="1"/>
</dbReference>
<sequence>MHDTGYPRRRLTAERRRAWRLAQVTLQALLHRSPDVLGLAFVAVLATSATPAWAGDGTWRDIGNVGRDVLVAAALGVPLARGDTAGALQAGGSLGSAEIVSLGLKEAFPETRPDGSDRKSFPSGHTAISFASAATLQNRYGWKVGLPAQVLAAMVGVSRVKADKHHWYDVLAGAAIGETAGFLITSRRDERVRVMPWGDTSSAGVSVSARF</sequence>
<keyword evidence="5" id="KW-0472">Membrane</keyword>
<gene>
    <name evidence="7" type="ORF">SAMN06295987_10560</name>
</gene>
<accession>A0A1U6IAI2</accession>
<reference evidence="8" key="1">
    <citation type="submission" date="2017-02" db="EMBL/GenBank/DDBJ databases">
        <authorList>
            <person name="Varghese N."/>
            <person name="Submissions S."/>
        </authorList>
    </citation>
    <scope>NUCLEOTIDE SEQUENCE [LARGE SCALE GENOMIC DNA]</scope>
    <source>
        <strain evidence="8">SM117</strain>
    </source>
</reference>
<evidence type="ECO:0000256" key="5">
    <source>
        <dbReference type="ARBA" id="ARBA00023136"/>
    </source>
</evidence>
<evidence type="ECO:0000256" key="2">
    <source>
        <dbReference type="ARBA" id="ARBA00008816"/>
    </source>
</evidence>
<dbReference type="CDD" id="cd03394">
    <property type="entry name" value="PAP2_like_5"/>
    <property type="match status" value="1"/>
</dbReference>
<name>A0A1U6IAI2_9SPHN</name>